<keyword evidence="2" id="KW-0560">Oxidoreductase</keyword>
<protein>
    <submittedName>
        <fullName evidence="7">Plastocyanin-like domain-containing protein</fullName>
    </submittedName>
</protein>
<proteinExistence type="predicted"/>
<dbReference type="GO" id="GO:0005886">
    <property type="term" value="C:plasma membrane"/>
    <property type="evidence" value="ECO:0007669"/>
    <property type="project" value="TreeGrafter"/>
</dbReference>
<dbReference type="GO" id="GO:0006826">
    <property type="term" value="P:iron ion transport"/>
    <property type="evidence" value="ECO:0007669"/>
    <property type="project" value="TreeGrafter"/>
</dbReference>
<evidence type="ECO:0000313" key="6">
    <source>
        <dbReference type="Proteomes" id="UP000887540"/>
    </source>
</evidence>
<keyword evidence="1" id="KW-0479">Metal-binding</keyword>
<feature type="domain" description="Plastocyanin-like" evidence="5">
    <location>
        <begin position="38"/>
        <end position="89"/>
    </location>
</feature>
<evidence type="ECO:0000313" key="7">
    <source>
        <dbReference type="WBParaSite" id="ACRNAN_scaffold9236.g16107.t1"/>
    </source>
</evidence>
<evidence type="ECO:0000256" key="1">
    <source>
        <dbReference type="ARBA" id="ARBA00022723"/>
    </source>
</evidence>
<organism evidence="6 7">
    <name type="scientific">Acrobeloides nanus</name>
    <dbReference type="NCBI Taxonomy" id="290746"/>
    <lineage>
        <taxon>Eukaryota</taxon>
        <taxon>Metazoa</taxon>
        <taxon>Ecdysozoa</taxon>
        <taxon>Nematoda</taxon>
        <taxon>Chromadorea</taxon>
        <taxon>Rhabditida</taxon>
        <taxon>Tylenchina</taxon>
        <taxon>Cephalobomorpha</taxon>
        <taxon>Cephaloboidea</taxon>
        <taxon>Cephalobidae</taxon>
        <taxon>Acrobeloides</taxon>
    </lineage>
</organism>
<dbReference type="PROSITE" id="PS00080">
    <property type="entry name" value="MULTICOPPER_OXIDASE2"/>
    <property type="match status" value="1"/>
</dbReference>
<dbReference type="GO" id="GO:0016491">
    <property type="term" value="F:oxidoreductase activity"/>
    <property type="evidence" value="ECO:0007669"/>
    <property type="project" value="UniProtKB-KW"/>
</dbReference>
<dbReference type="PANTHER" id="PTHR11709">
    <property type="entry name" value="MULTI-COPPER OXIDASE"/>
    <property type="match status" value="1"/>
</dbReference>
<evidence type="ECO:0000256" key="3">
    <source>
        <dbReference type="ARBA" id="ARBA00023008"/>
    </source>
</evidence>
<sequence>MEIYLVLIQCKIAMVLVGQILRGSMGMLKECHKVQRMSQSPTLRDTILVPTGGYVVIRFRAKNPGWWFAHCHLQIHDMAGMAFAFRIGNGDEIPKPPEGFPHSCGIYEQPSLNLSPKSKTRTNKDLNIN</sequence>
<evidence type="ECO:0000256" key="2">
    <source>
        <dbReference type="ARBA" id="ARBA00023002"/>
    </source>
</evidence>
<dbReference type="SUPFAM" id="SSF49503">
    <property type="entry name" value="Cupredoxins"/>
    <property type="match status" value="1"/>
</dbReference>
<dbReference type="InterPro" id="IPR008972">
    <property type="entry name" value="Cupredoxin"/>
</dbReference>
<feature type="region of interest" description="Disordered" evidence="4">
    <location>
        <begin position="109"/>
        <end position="129"/>
    </location>
</feature>
<reference evidence="7" key="1">
    <citation type="submission" date="2022-11" db="UniProtKB">
        <authorList>
            <consortium name="WormBaseParasite"/>
        </authorList>
    </citation>
    <scope>IDENTIFICATION</scope>
</reference>
<dbReference type="InterPro" id="IPR011706">
    <property type="entry name" value="Cu-oxidase_C"/>
</dbReference>
<evidence type="ECO:0000256" key="4">
    <source>
        <dbReference type="SAM" id="MobiDB-lite"/>
    </source>
</evidence>
<dbReference type="Pfam" id="PF07731">
    <property type="entry name" value="Cu-oxidase_2"/>
    <property type="match status" value="1"/>
</dbReference>
<dbReference type="InterPro" id="IPR002355">
    <property type="entry name" value="Cu_oxidase_Cu_BS"/>
</dbReference>
<dbReference type="InterPro" id="IPR045087">
    <property type="entry name" value="Cu-oxidase_fam"/>
</dbReference>
<evidence type="ECO:0000259" key="5">
    <source>
        <dbReference type="Pfam" id="PF07731"/>
    </source>
</evidence>
<dbReference type="Gene3D" id="2.60.40.420">
    <property type="entry name" value="Cupredoxins - blue copper proteins"/>
    <property type="match status" value="1"/>
</dbReference>
<dbReference type="GO" id="GO:0005507">
    <property type="term" value="F:copper ion binding"/>
    <property type="evidence" value="ECO:0007669"/>
    <property type="project" value="InterPro"/>
</dbReference>
<dbReference type="PANTHER" id="PTHR11709:SF394">
    <property type="entry name" value="FI03373P-RELATED"/>
    <property type="match status" value="1"/>
</dbReference>
<dbReference type="Proteomes" id="UP000887540">
    <property type="component" value="Unplaced"/>
</dbReference>
<name>A0A914ENA7_9BILA</name>
<dbReference type="WBParaSite" id="ACRNAN_scaffold9236.g16107.t1">
    <property type="protein sequence ID" value="ACRNAN_scaffold9236.g16107.t1"/>
    <property type="gene ID" value="ACRNAN_scaffold9236.g16107"/>
</dbReference>
<keyword evidence="6" id="KW-1185">Reference proteome</keyword>
<keyword evidence="3" id="KW-0186">Copper</keyword>
<accession>A0A914ENA7</accession>
<dbReference type="AlphaFoldDB" id="A0A914ENA7"/>